<name>A0A4P6HX16_9BACT</name>
<gene>
    <name evidence="10" type="ORF">C3Y92_00380</name>
</gene>
<dbReference type="PANTHER" id="PTHR33908:SF11">
    <property type="entry name" value="MEMBRANE PROTEIN"/>
    <property type="match status" value="1"/>
</dbReference>
<evidence type="ECO:0000256" key="2">
    <source>
        <dbReference type="ARBA" id="ARBA00022475"/>
    </source>
</evidence>
<feature type="transmembrane region" description="Helical" evidence="8">
    <location>
        <begin position="326"/>
        <end position="346"/>
    </location>
</feature>
<sequence>MISHRPKAHISEIEDVGLTALFRDRSACIALCFFAAVALYNLGVPSLWMDEILVPMTAAHSLEFIINQSTYVEVHPPLFYFTVKLFEFIGKDDFTVRFFSVFCGLVTCIAGYAAARLVLPLPQARTALVLLMVNTQFLFLIRTVRPYACMVALFALIFFLYLRLSREDQFRPGLTALLGLLLGLSFSLVYTSLFIIVAVVGCLGLLGLLARRAVPVWRAVLLGLAVSLFVASFYALFIAKSSVSQAYLNASMDYAGITSIYCNALLDNVFYFNNLPLRLSLAALALHGLWLLRGNQPFFFLTLALLAVPYVQLVVTHTALNFWGRHIAFLMFPLAMAQACSATALLSRFGRPAPALAAVALGLAVLIGYHHKFYAVDSYDVDIIGDNYKLVAQRLADTATPGQVLNFTGDYLEKCTGWYLDRYIAPTARLNAPGADAPVSSVIVGKEYTYVGGNKEGFIKRFGPFDAEEQFRSVTIFRRAVAKAGPTDMAATPFFRAFAFDYTRFYAEAAALADCSLASSARGFSMIATRPDTPAVCDYAFTNSGGNTHFGVVLDYRSAGWGNVVAVDVRFDDAPFVQVFATGGMDSRRQAIIHFEHDAPFTTMTVRLRLVCHDSLPSSPGSGLRTVGLEGFTVIAAKDASTVNNILGPAAYNAYLLENYESERFPAASGIEQHLAYDANVIQCARPDDVEDPRAAMCSLRPGQAAGDIDIRYTAPHNDAVFLPRISGEDSLLTAQFIMPDGLPVGFFTMRGNSNSRWTPAAAQYKLPLPKLDGAIRVHLEGKAQLWTVDGKALFRAR</sequence>
<evidence type="ECO:0000256" key="4">
    <source>
        <dbReference type="ARBA" id="ARBA00022679"/>
    </source>
</evidence>
<dbReference type="GO" id="GO:0005886">
    <property type="term" value="C:plasma membrane"/>
    <property type="evidence" value="ECO:0007669"/>
    <property type="project" value="UniProtKB-SubCell"/>
</dbReference>
<feature type="transmembrane region" description="Helical" evidence="8">
    <location>
        <begin position="353"/>
        <end position="371"/>
    </location>
</feature>
<dbReference type="AlphaFoldDB" id="A0A4P6HX16"/>
<keyword evidence="3" id="KW-0328">Glycosyltransferase</keyword>
<evidence type="ECO:0000256" key="7">
    <source>
        <dbReference type="ARBA" id="ARBA00023136"/>
    </source>
</evidence>
<feature type="domain" description="Glycosyltransferase RgtA/B/C/D-like" evidence="9">
    <location>
        <begin position="75"/>
        <end position="232"/>
    </location>
</feature>
<feature type="transmembrane region" description="Helical" evidence="8">
    <location>
        <begin position="216"/>
        <end position="239"/>
    </location>
</feature>
<dbReference type="GO" id="GO:0009103">
    <property type="term" value="P:lipopolysaccharide biosynthetic process"/>
    <property type="evidence" value="ECO:0007669"/>
    <property type="project" value="UniProtKB-ARBA"/>
</dbReference>
<keyword evidence="5 8" id="KW-0812">Transmembrane</keyword>
<proteinExistence type="predicted"/>
<keyword evidence="6 8" id="KW-1133">Transmembrane helix</keyword>
<keyword evidence="2" id="KW-1003">Cell membrane</keyword>
<feature type="transmembrane region" description="Helical" evidence="8">
    <location>
        <begin position="94"/>
        <end position="115"/>
    </location>
</feature>
<feature type="transmembrane region" description="Helical" evidence="8">
    <location>
        <begin position="299"/>
        <end position="320"/>
    </location>
</feature>
<feature type="transmembrane region" description="Helical" evidence="8">
    <location>
        <begin position="176"/>
        <end position="209"/>
    </location>
</feature>
<evidence type="ECO:0000256" key="1">
    <source>
        <dbReference type="ARBA" id="ARBA00004651"/>
    </source>
</evidence>
<evidence type="ECO:0000256" key="3">
    <source>
        <dbReference type="ARBA" id="ARBA00022676"/>
    </source>
</evidence>
<dbReference type="OrthoDB" id="5437149at2"/>
<protein>
    <recommendedName>
        <fullName evidence="9">Glycosyltransferase RgtA/B/C/D-like domain-containing protein</fullName>
    </recommendedName>
</protein>
<dbReference type="Pfam" id="PF13231">
    <property type="entry name" value="PMT_2"/>
    <property type="match status" value="1"/>
</dbReference>
<dbReference type="GO" id="GO:0016763">
    <property type="term" value="F:pentosyltransferase activity"/>
    <property type="evidence" value="ECO:0007669"/>
    <property type="project" value="TreeGrafter"/>
</dbReference>
<comment type="subcellular location">
    <subcellularLocation>
        <location evidence="1">Cell membrane</location>
        <topology evidence="1">Multi-pass membrane protein</topology>
    </subcellularLocation>
</comment>
<evidence type="ECO:0000256" key="5">
    <source>
        <dbReference type="ARBA" id="ARBA00022692"/>
    </source>
</evidence>
<dbReference type="EMBL" id="CP026538">
    <property type="protein sequence ID" value="QAZ65779.1"/>
    <property type="molecule type" value="Genomic_DNA"/>
</dbReference>
<keyword evidence="4" id="KW-0808">Transferase</keyword>
<dbReference type="Proteomes" id="UP000293296">
    <property type="component" value="Chromosome"/>
</dbReference>
<dbReference type="KEGG" id="dcb:C3Y92_00380"/>
<evidence type="ECO:0000313" key="11">
    <source>
        <dbReference type="Proteomes" id="UP000293296"/>
    </source>
</evidence>
<feature type="transmembrane region" description="Helical" evidence="8">
    <location>
        <begin position="147"/>
        <end position="164"/>
    </location>
</feature>
<evidence type="ECO:0000259" key="9">
    <source>
        <dbReference type="Pfam" id="PF13231"/>
    </source>
</evidence>
<dbReference type="InterPro" id="IPR038731">
    <property type="entry name" value="RgtA/B/C-like"/>
</dbReference>
<reference evidence="10 11" key="1">
    <citation type="submission" date="2018-02" db="EMBL/GenBank/DDBJ databases">
        <title>Genome sequence of Desulfovibrio carbinolicus DSM 3852.</title>
        <authorList>
            <person name="Wilbanks E."/>
            <person name="Skennerton C.T."/>
            <person name="Orphan V.J."/>
        </authorList>
    </citation>
    <scope>NUCLEOTIDE SEQUENCE [LARGE SCALE GENOMIC DNA]</scope>
    <source>
        <strain evidence="10 11">DSM 3852</strain>
    </source>
</reference>
<feature type="transmembrane region" description="Helical" evidence="8">
    <location>
        <begin position="275"/>
        <end position="292"/>
    </location>
</feature>
<accession>A0A4P6HX16</accession>
<keyword evidence="11" id="KW-1185">Reference proteome</keyword>
<dbReference type="InterPro" id="IPR050297">
    <property type="entry name" value="LipidA_mod_glycosyltrf_83"/>
</dbReference>
<evidence type="ECO:0000256" key="6">
    <source>
        <dbReference type="ARBA" id="ARBA00022989"/>
    </source>
</evidence>
<organism evidence="10 11">
    <name type="scientific">Solidesulfovibrio carbinolicus</name>
    <dbReference type="NCBI Taxonomy" id="296842"/>
    <lineage>
        <taxon>Bacteria</taxon>
        <taxon>Pseudomonadati</taxon>
        <taxon>Thermodesulfobacteriota</taxon>
        <taxon>Desulfovibrionia</taxon>
        <taxon>Desulfovibrionales</taxon>
        <taxon>Desulfovibrionaceae</taxon>
        <taxon>Solidesulfovibrio</taxon>
    </lineage>
</organism>
<evidence type="ECO:0000256" key="8">
    <source>
        <dbReference type="SAM" id="Phobius"/>
    </source>
</evidence>
<dbReference type="PANTHER" id="PTHR33908">
    <property type="entry name" value="MANNOSYLTRANSFERASE YKCB-RELATED"/>
    <property type="match status" value="1"/>
</dbReference>
<evidence type="ECO:0000313" key="10">
    <source>
        <dbReference type="EMBL" id="QAZ65779.1"/>
    </source>
</evidence>
<keyword evidence="7 8" id="KW-0472">Membrane</keyword>